<dbReference type="AlphaFoldDB" id="A0A4S3M1A7"/>
<organism evidence="6 7">
    <name type="scientific">Robertkochia marina</name>
    <dbReference type="NCBI Taxonomy" id="1227945"/>
    <lineage>
        <taxon>Bacteria</taxon>
        <taxon>Pseudomonadati</taxon>
        <taxon>Bacteroidota</taxon>
        <taxon>Flavobacteriia</taxon>
        <taxon>Flavobacteriales</taxon>
        <taxon>Flavobacteriaceae</taxon>
        <taxon>Robertkochia</taxon>
    </lineage>
</organism>
<evidence type="ECO:0000256" key="4">
    <source>
        <dbReference type="ARBA" id="ARBA00032108"/>
    </source>
</evidence>
<evidence type="ECO:0000256" key="1">
    <source>
        <dbReference type="ARBA" id="ARBA00022529"/>
    </source>
</evidence>
<dbReference type="GO" id="GO:0031640">
    <property type="term" value="P:killing of cells of another organism"/>
    <property type="evidence" value="ECO:0007669"/>
    <property type="project" value="UniProtKB-KW"/>
</dbReference>
<keyword evidence="1" id="KW-0929">Antimicrobial</keyword>
<comment type="caution">
    <text evidence="6">The sequence shown here is derived from an EMBL/GenBank/DDBJ whole genome shotgun (WGS) entry which is preliminary data.</text>
</comment>
<proteinExistence type="predicted"/>
<dbReference type="EMBL" id="SSMC01000001">
    <property type="protein sequence ID" value="THD68763.1"/>
    <property type="molecule type" value="Genomic_DNA"/>
</dbReference>
<evidence type="ECO:0000256" key="2">
    <source>
        <dbReference type="ARBA" id="ARBA00022638"/>
    </source>
</evidence>
<dbReference type="Pfam" id="PF01832">
    <property type="entry name" value="Glucosaminidase"/>
    <property type="match status" value="1"/>
</dbReference>
<evidence type="ECO:0000259" key="5">
    <source>
        <dbReference type="PROSITE" id="PS51782"/>
    </source>
</evidence>
<evidence type="ECO:0000313" key="7">
    <source>
        <dbReference type="Proteomes" id="UP000305939"/>
    </source>
</evidence>
<gene>
    <name evidence="6" type="ORF">E7Z59_00065</name>
</gene>
<dbReference type="GO" id="GO:0004040">
    <property type="term" value="F:amidase activity"/>
    <property type="evidence" value="ECO:0007669"/>
    <property type="project" value="InterPro"/>
</dbReference>
<keyword evidence="7" id="KW-1185">Reference proteome</keyword>
<dbReference type="GO" id="GO:0042742">
    <property type="term" value="P:defense response to bacterium"/>
    <property type="evidence" value="ECO:0007669"/>
    <property type="project" value="UniProtKB-KW"/>
</dbReference>
<dbReference type="SMART" id="SM00257">
    <property type="entry name" value="LysM"/>
    <property type="match status" value="1"/>
</dbReference>
<dbReference type="PANTHER" id="PTHR33308:SF9">
    <property type="entry name" value="PEPTIDOGLYCAN HYDROLASE FLGJ"/>
    <property type="match status" value="1"/>
</dbReference>
<name>A0A4S3M1A7_9FLAO</name>
<dbReference type="InterPro" id="IPR051056">
    <property type="entry name" value="Glycosyl_Hydrolase_73"/>
</dbReference>
<keyword evidence="2" id="KW-0081">Bacteriolytic enzyme</keyword>
<evidence type="ECO:0000313" key="6">
    <source>
        <dbReference type="EMBL" id="THD68763.1"/>
    </source>
</evidence>
<dbReference type="PROSITE" id="PS51257">
    <property type="entry name" value="PROKAR_LIPOPROTEIN"/>
    <property type="match status" value="1"/>
</dbReference>
<dbReference type="Proteomes" id="UP000305939">
    <property type="component" value="Unassembled WGS sequence"/>
</dbReference>
<dbReference type="Gene3D" id="3.10.350.10">
    <property type="entry name" value="LysM domain"/>
    <property type="match status" value="1"/>
</dbReference>
<evidence type="ECO:0000256" key="3">
    <source>
        <dbReference type="ARBA" id="ARBA00022801"/>
    </source>
</evidence>
<dbReference type="SUPFAM" id="SSF54106">
    <property type="entry name" value="LysM domain"/>
    <property type="match status" value="1"/>
</dbReference>
<dbReference type="OrthoDB" id="977752at2"/>
<accession>A0A4S3M1A7</accession>
<keyword evidence="3" id="KW-0378">Hydrolase</keyword>
<dbReference type="PANTHER" id="PTHR33308">
    <property type="entry name" value="PEPTIDOGLYCAN HYDROLASE FLGJ"/>
    <property type="match status" value="1"/>
</dbReference>
<reference evidence="6 7" key="1">
    <citation type="submission" date="2019-04" db="EMBL/GenBank/DDBJ databases">
        <title>Draft genome sequence of Robertkochia marina CC-AMO-30D.</title>
        <authorList>
            <person name="Hameed A."/>
            <person name="Lin S.-Y."/>
            <person name="Shahina M."/>
            <person name="Lai W.-A."/>
            <person name="Young C.-C."/>
        </authorList>
    </citation>
    <scope>NUCLEOTIDE SEQUENCE [LARGE SCALE GENOMIC DNA]</scope>
    <source>
        <strain evidence="6 7">CC-AMO-30D</strain>
    </source>
</reference>
<dbReference type="CDD" id="cd00118">
    <property type="entry name" value="LysM"/>
    <property type="match status" value="1"/>
</dbReference>
<dbReference type="InterPro" id="IPR018392">
    <property type="entry name" value="LysM"/>
</dbReference>
<dbReference type="InterPro" id="IPR002901">
    <property type="entry name" value="MGlyc_endo_b_GlcNAc-like_dom"/>
</dbReference>
<protein>
    <recommendedName>
        <fullName evidence="4">Peptidoglycan hydrolase</fullName>
    </recommendedName>
</protein>
<sequence>MKIQYPALMLLALLAVGCGTHKRTYNEKPRQPEKKQVEVEKAETETLESTSKTTVYTDVVRAYIGTYDDIAMAQMKTYGIPASITLAQGILESGAGRGDLVKRANNHFGIKCHKGWTGPSVSHDDDSRGECFRKYRHPEESYADHSRFLTGRQRYAFLFEYEKDDYKAWAKGLKKAGYATDPRYPNKLISIIEKYGLYTFDAMVLGKKVNQPAVAFEGEDLNAYKVQKGDTLYSLSRKYGVSVDKIKELNGLKDNNIQIGQELYFK</sequence>
<dbReference type="PROSITE" id="PS51782">
    <property type="entry name" value="LYSM"/>
    <property type="match status" value="1"/>
</dbReference>
<dbReference type="Pfam" id="PF01476">
    <property type="entry name" value="LysM"/>
    <property type="match status" value="1"/>
</dbReference>
<feature type="domain" description="LysM" evidence="5">
    <location>
        <begin position="222"/>
        <end position="265"/>
    </location>
</feature>
<dbReference type="RefSeq" id="WP_136334252.1">
    <property type="nucleotide sequence ID" value="NZ_QXMP01000007.1"/>
</dbReference>
<dbReference type="SMART" id="SM00047">
    <property type="entry name" value="LYZ2"/>
    <property type="match status" value="1"/>
</dbReference>
<dbReference type="InterPro" id="IPR036779">
    <property type="entry name" value="LysM_dom_sf"/>
</dbReference>
<dbReference type="Gene3D" id="1.10.530.10">
    <property type="match status" value="1"/>
</dbReference>